<protein>
    <submittedName>
        <fullName evidence="3">Proteinase inhibitor, propeptide</fullName>
    </submittedName>
</protein>
<dbReference type="PANTHER" id="PTHR28288">
    <property type="entry name" value="PROTEASE B INHIBITOR 2"/>
    <property type="match status" value="1"/>
</dbReference>
<sequence>MKFFGFGLLLCLYAQLLTVLGSPQGAEEENVVISYPDDTPSSLLQQAMDMITDAGGIITHEYSIIRGFAAVAPEYVLSSITTLSPDFQPVIEQDGVVSINDSHDWSEEEDEADAEEDEEFYLEDLPGIMKTMQRHDDNAEVVYDTEAVTAGHS</sequence>
<evidence type="ECO:0000256" key="2">
    <source>
        <dbReference type="SAM" id="SignalP"/>
    </source>
</evidence>
<dbReference type="PANTHER" id="PTHR28288:SF1">
    <property type="entry name" value="INHIBITOR I9 DOMAIN-CONTAINING PROTEIN"/>
    <property type="match status" value="1"/>
</dbReference>
<dbReference type="EMBL" id="AZGZ01000002">
    <property type="protein sequence ID" value="KZZ97065.1"/>
    <property type="molecule type" value="Genomic_DNA"/>
</dbReference>
<keyword evidence="2" id="KW-0732">Signal</keyword>
<name>A0A168CVS0_9EURO</name>
<comment type="similarity">
    <text evidence="1">Belongs to the protease inhibitor I9 family.</text>
</comment>
<dbReference type="AlphaFoldDB" id="A0A168CVS0"/>
<dbReference type="VEuPathDB" id="FungiDB:AAP_00708"/>
<reference evidence="3 4" key="1">
    <citation type="journal article" date="2016" name="Genome Biol. Evol.">
        <title>Divergent and convergent evolution of fungal pathogenicity.</title>
        <authorList>
            <person name="Shang Y."/>
            <person name="Xiao G."/>
            <person name="Zheng P."/>
            <person name="Cen K."/>
            <person name="Zhan S."/>
            <person name="Wang C."/>
        </authorList>
    </citation>
    <scope>NUCLEOTIDE SEQUENCE [LARGE SCALE GENOMIC DNA]</scope>
    <source>
        <strain evidence="3 4">ARSEF 7405</strain>
    </source>
</reference>
<dbReference type="OrthoDB" id="3888684at2759"/>
<gene>
    <name evidence="3" type="ORF">AAP_00708</name>
</gene>
<dbReference type="GO" id="GO:0042144">
    <property type="term" value="P:vacuole fusion, non-autophagic"/>
    <property type="evidence" value="ECO:0007669"/>
    <property type="project" value="TreeGrafter"/>
</dbReference>
<feature type="signal peptide" evidence="2">
    <location>
        <begin position="1"/>
        <end position="21"/>
    </location>
</feature>
<keyword evidence="4" id="KW-1185">Reference proteome</keyword>
<accession>A0A168CVS0</accession>
<proteinExistence type="inferred from homology"/>
<dbReference type="Gene3D" id="3.30.70.80">
    <property type="entry name" value="Peptidase S8 propeptide/proteinase inhibitor I9"/>
    <property type="match status" value="1"/>
</dbReference>
<dbReference type="Proteomes" id="UP000242877">
    <property type="component" value="Unassembled WGS sequence"/>
</dbReference>
<dbReference type="InterPro" id="IPR052471">
    <property type="entry name" value="PBI_I9"/>
</dbReference>
<comment type="caution">
    <text evidence="3">The sequence shown here is derived from an EMBL/GenBank/DDBJ whole genome shotgun (WGS) entry which is preliminary data.</text>
</comment>
<dbReference type="SUPFAM" id="SSF54897">
    <property type="entry name" value="Protease propeptides/inhibitors"/>
    <property type="match status" value="1"/>
</dbReference>
<organism evidence="3 4">
    <name type="scientific">Ascosphaera apis ARSEF 7405</name>
    <dbReference type="NCBI Taxonomy" id="392613"/>
    <lineage>
        <taxon>Eukaryota</taxon>
        <taxon>Fungi</taxon>
        <taxon>Dikarya</taxon>
        <taxon>Ascomycota</taxon>
        <taxon>Pezizomycotina</taxon>
        <taxon>Eurotiomycetes</taxon>
        <taxon>Eurotiomycetidae</taxon>
        <taxon>Onygenales</taxon>
        <taxon>Ascosphaeraceae</taxon>
        <taxon>Ascosphaera</taxon>
    </lineage>
</organism>
<dbReference type="GO" id="GO:0004866">
    <property type="term" value="F:endopeptidase inhibitor activity"/>
    <property type="evidence" value="ECO:0007669"/>
    <property type="project" value="TreeGrafter"/>
</dbReference>
<dbReference type="InterPro" id="IPR037045">
    <property type="entry name" value="S8pro/Inhibitor_I9_sf"/>
</dbReference>
<evidence type="ECO:0000313" key="4">
    <source>
        <dbReference type="Proteomes" id="UP000242877"/>
    </source>
</evidence>
<evidence type="ECO:0000256" key="1">
    <source>
        <dbReference type="ARBA" id="ARBA00038069"/>
    </source>
</evidence>
<feature type="chain" id="PRO_5007896106" evidence="2">
    <location>
        <begin position="22"/>
        <end position="153"/>
    </location>
</feature>
<evidence type="ECO:0000313" key="3">
    <source>
        <dbReference type="EMBL" id="KZZ97065.1"/>
    </source>
</evidence>